<dbReference type="EMBL" id="CH473980">
    <property type="protein sequence ID" value="EDM08494.1"/>
    <property type="molecule type" value="Genomic_DNA"/>
</dbReference>
<dbReference type="Proteomes" id="UP000234681">
    <property type="component" value="Chromosome 1"/>
</dbReference>
<protein>
    <submittedName>
        <fullName evidence="1">RCG63557</fullName>
    </submittedName>
</protein>
<evidence type="ECO:0000313" key="2">
    <source>
        <dbReference type="Proteomes" id="UP000234681"/>
    </source>
</evidence>
<reference evidence="2" key="1">
    <citation type="submission" date="2005-09" db="EMBL/GenBank/DDBJ databases">
        <authorList>
            <person name="Mural R.J."/>
            <person name="Li P.W."/>
            <person name="Adams M.D."/>
            <person name="Amanatides P.G."/>
            <person name="Baden-Tillson H."/>
            <person name="Barnstead M."/>
            <person name="Chin S.H."/>
            <person name="Dew I."/>
            <person name="Evans C.A."/>
            <person name="Ferriera S."/>
            <person name="Flanigan M."/>
            <person name="Fosler C."/>
            <person name="Glodek A."/>
            <person name="Gu Z."/>
            <person name="Holt R.A."/>
            <person name="Jennings D."/>
            <person name="Kraft C.L."/>
            <person name="Lu F."/>
            <person name="Nguyen T."/>
            <person name="Nusskern D.R."/>
            <person name="Pfannkoch C.M."/>
            <person name="Sitter C."/>
            <person name="Sutton G.G."/>
            <person name="Venter J.C."/>
            <person name="Wang Z."/>
            <person name="Woodage T."/>
            <person name="Zheng X.H."/>
            <person name="Zhong F."/>
        </authorList>
    </citation>
    <scope>NUCLEOTIDE SEQUENCE [LARGE SCALE GENOMIC DNA]</scope>
    <source>
        <strain>BN</strain>
        <strain evidence="2">Sprague-Dawley</strain>
    </source>
</reference>
<accession>A6JBW7</accession>
<evidence type="ECO:0000313" key="1">
    <source>
        <dbReference type="EMBL" id="EDM08494.1"/>
    </source>
</evidence>
<gene>
    <name evidence="1" type="ORF">rCG_63557</name>
</gene>
<organism evidence="1 2">
    <name type="scientific">Rattus norvegicus</name>
    <name type="common">Rat</name>
    <dbReference type="NCBI Taxonomy" id="10116"/>
    <lineage>
        <taxon>Eukaryota</taxon>
        <taxon>Metazoa</taxon>
        <taxon>Chordata</taxon>
        <taxon>Craniata</taxon>
        <taxon>Vertebrata</taxon>
        <taxon>Euteleostomi</taxon>
        <taxon>Mammalia</taxon>
        <taxon>Eutheria</taxon>
        <taxon>Euarchontoglires</taxon>
        <taxon>Glires</taxon>
        <taxon>Rodentia</taxon>
        <taxon>Myomorpha</taxon>
        <taxon>Muroidea</taxon>
        <taxon>Muridae</taxon>
        <taxon>Murinae</taxon>
        <taxon>Rattus</taxon>
    </lineage>
</organism>
<sequence>MVKLNWKSIWPAACSNE</sequence>
<name>A6JBW7_RAT</name>
<proteinExistence type="predicted"/>
<dbReference type="AlphaFoldDB" id="A6JBW7"/>